<feature type="compositionally biased region" description="Low complexity" evidence="1">
    <location>
        <begin position="446"/>
        <end position="455"/>
    </location>
</feature>
<evidence type="ECO:0000256" key="2">
    <source>
        <dbReference type="SAM" id="Phobius"/>
    </source>
</evidence>
<reference evidence="4" key="1">
    <citation type="journal article" date="2019" name="Int. J. Syst. Evol. Microbiol.">
        <title>The Global Catalogue of Microorganisms (GCM) 10K type strain sequencing project: providing services to taxonomists for standard genome sequencing and annotation.</title>
        <authorList>
            <consortium name="The Broad Institute Genomics Platform"/>
            <consortium name="The Broad Institute Genome Sequencing Center for Infectious Disease"/>
            <person name="Wu L."/>
            <person name="Ma J."/>
        </authorList>
    </citation>
    <scope>NUCLEOTIDE SEQUENCE [LARGE SCALE GENOMIC DNA]</scope>
    <source>
        <strain evidence="4">CGMCC 4.7319</strain>
    </source>
</reference>
<organism evidence="3 4">
    <name type="scientific">Lentzea pudingi</name>
    <dbReference type="NCBI Taxonomy" id="1789439"/>
    <lineage>
        <taxon>Bacteria</taxon>
        <taxon>Bacillati</taxon>
        <taxon>Actinomycetota</taxon>
        <taxon>Actinomycetes</taxon>
        <taxon>Pseudonocardiales</taxon>
        <taxon>Pseudonocardiaceae</taxon>
        <taxon>Lentzea</taxon>
    </lineage>
</organism>
<proteinExistence type="predicted"/>
<feature type="region of interest" description="Disordered" evidence="1">
    <location>
        <begin position="433"/>
        <end position="476"/>
    </location>
</feature>
<feature type="compositionally biased region" description="Polar residues" evidence="1">
    <location>
        <begin position="461"/>
        <end position="475"/>
    </location>
</feature>
<dbReference type="NCBIfam" id="NF038134">
    <property type="entry name" value="choice_anch_M"/>
    <property type="match status" value="2"/>
</dbReference>
<evidence type="ECO:0000256" key="1">
    <source>
        <dbReference type="SAM" id="MobiDB-lite"/>
    </source>
</evidence>
<dbReference type="EMBL" id="BMNC01000003">
    <property type="protein sequence ID" value="GGM90162.1"/>
    <property type="molecule type" value="Genomic_DNA"/>
</dbReference>
<feature type="transmembrane region" description="Helical" evidence="2">
    <location>
        <begin position="706"/>
        <end position="734"/>
    </location>
</feature>
<evidence type="ECO:0000313" key="4">
    <source>
        <dbReference type="Proteomes" id="UP000597656"/>
    </source>
</evidence>
<evidence type="ECO:0000313" key="3">
    <source>
        <dbReference type="EMBL" id="GGM90162.1"/>
    </source>
</evidence>
<accession>A0ABQ2HS96</accession>
<keyword evidence="4" id="KW-1185">Reference proteome</keyword>
<dbReference type="NCBIfam" id="TIGR03769">
    <property type="entry name" value="P_ac_wall_RPT"/>
    <property type="match status" value="2"/>
</dbReference>
<name>A0ABQ2HS96_9PSEU</name>
<sequence>MTYVQVVALGRIGMRIRAGGRNPKRRGAVAAVVAAVLAVAVAPTAVAVPGPAPEPPRRQLIAGGHVDLAAVLLENGVLTVKGKSDSGPFDPAATTLNVTDAAKRPAPSSPAYDFLGVPGGTPIHVIPQAFQPDVLWAGWNTESVPRGALADNVVDLTLRAAHGPGRLEVYVSGTDGPERVFSSHDPAVRTARVAVPTHAHANWAFTAPGVYELEFEASATSISGSRLVSPPARYAVVVGPRSAVATTTTLSAIGTPAGLELTSTVTGGPPSINGGVPQGWMEFIRHTAARDEVVAHETLRGGSASLVLPADAEALAFTARFVPAADDLVARSQSPPVTNPGAPSGAVVTGVRNSYTQGEKITATALVTPQRPGHTVTWWTRKAGATTDRGTGEVLSLTANLDLHGVELAFDVRDQGGATVVSARPVVLDVRADVPTTTPPAPTTTPPDTTAVAPPKGASPATATTQPCVPTTVTRTAPPGEVEVVTDGHFDFGPVVEGGAFSARVKDDRQGSPVFRDPASYVFHLGDAARATPPPGSGLDFLGSGPVWTIPLTQRSGVPWLGWNTQHPSVLAAVKSDITLTLDKVDGPGELAVYGQDPFGGVGDRYFGTVAGFPRATTVPVGQSGVHVHAVWAFTKPGSYAVTFSIGGSIDGRQASAKSTLTFHVGPGDPKAARTGTPVVEQVGRTADGKECALPSGLASTGLDGFAVAGLVVAAGLLIPLGFLLTNLATLAGVRRRR</sequence>
<gene>
    <name evidence="3" type="ORF">GCM10011609_28830</name>
</gene>
<dbReference type="NCBIfam" id="TIGR03773">
    <property type="entry name" value="anch_rpt_wall"/>
    <property type="match status" value="1"/>
</dbReference>
<dbReference type="InterPro" id="IPR022435">
    <property type="entry name" value="Surface-anchored_actinobac"/>
</dbReference>
<keyword evidence="2" id="KW-1133">Transmembrane helix</keyword>
<keyword evidence="2" id="KW-0472">Membrane</keyword>
<dbReference type="InterPro" id="IPR022395">
    <property type="entry name" value="CHP03773_ABC_transptr-like"/>
</dbReference>
<dbReference type="Proteomes" id="UP000597656">
    <property type="component" value="Unassembled WGS sequence"/>
</dbReference>
<comment type="caution">
    <text evidence="3">The sequence shown here is derived from an EMBL/GenBank/DDBJ whole genome shotgun (WGS) entry which is preliminary data.</text>
</comment>
<keyword evidence="2" id="KW-0812">Transmembrane</keyword>
<evidence type="ECO:0008006" key="5">
    <source>
        <dbReference type="Google" id="ProtNLM"/>
    </source>
</evidence>
<protein>
    <recommendedName>
        <fullName evidence="5">Surface-anchored protein</fullName>
    </recommendedName>
</protein>